<dbReference type="SUPFAM" id="SSF81324">
    <property type="entry name" value="Voltage-gated potassium channels"/>
    <property type="match status" value="1"/>
</dbReference>
<dbReference type="InterPro" id="IPR027359">
    <property type="entry name" value="Volt_channel_dom_sf"/>
</dbReference>
<dbReference type="GO" id="GO:0001508">
    <property type="term" value="P:action potential"/>
    <property type="evidence" value="ECO:0007669"/>
    <property type="project" value="TreeGrafter"/>
</dbReference>
<dbReference type="OrthoDB" id="415460at2759"/>
<comment type="subcellular location">
    <subcellularLocation>
        <location evidence="1">Membrane</location>
        <topology evidence="1">Multi-pass membrane protein</topology>
    </subcellularLocation>
</comment>
<evidence type="ECO:0000256" key="3">
    <source>
        <dbReference type="ARBA" id="ARBA00022538"/>
    </source>
</evidence>
<evidence type="ECO:0000256" key="10">
    <source>
        <dbReference type="ARBA" id="ARBA00023136"/>
    </source>
</evidence>
<evidence type="ECO:0000313" key="15">
    <source>
        <dbReference type="EMBL" id="ORX79298.1"/>
    </source>
</evidence>
<dbReference type="GO" id="GO:0008076">
    <property type="term" value="C:voltage-gated potassium channel complex"/>
    <property type="evidence" value="ECO:0007669"/>
    <property type="project" value="InterPro"/>
</dbReference>
<name>A0A1Y1X121_9FUNG</name>
<organism evidence="15 16">
    <name type="scientific">Anaeromyces robustus</name>
    <dbReference type="NCBI Taxonomy" id="1754192"/>
    <lineage>
        <taxon>Eukaryota</taxon>
        <taxon>Fungi</taxon>
        <taxon>Fungi incertae sedis</taxon>
        <taxon>Chytridiomycota</taxon>
        <taxon>Chytridiomycota incertae sedis</taxon>
        <taxon>Neocallimastigomycetes</taxon>
        <taxon>Neocallimastigales</taxon>
        <taxon>Neocallimastigaceae</taxon>
        <taxon>Anaeromyces</taxon>
    </lineage>
</organism>
<evidence type="ECO:0000256" key="13">
    <source>
        <dbReference type="SAM" id="Phobius"/>
    </source>
</evidence>
<keyword evidence="8 13" id="KW-1133">Transmembrane helix</keyword>
<evidence type="ECO:0000256" key="6">
    <source>
        <dbReference type="ARBA" id="ARBA00022882"/>
    </source>
</evidence>
<dbReference type="PRINTS" id="PR00169">
    <property type="entry name" value="KCHANNEL"/>
</dbReference>
<comment type="caution">
    <text evidence="15">The sequence shown here is derived from an EMBL/GenBank/DDBJ whole genome shotgun (WGS) entry which is preliminary data.</text>
</comment>
<feature type="transmembrane region" description="Helical" evidence="13">
    <location>
        <begin position="214"/>
        <end position="232"/>
    </location>
</feature>
<protein>
    <submittedName>
        <fullName evidence="15">Voltage-gated potassium channel</fullName>
    </submittedName>
</protein>
<keyword evidence="10 13" id="KW-0472">Membrane</keyword>
<dbReference type="STRING" id="1754192.A0A1Y1X121"/>
<evidence type="ECO:0000256" key="1">
    <source>
        <dbReference type="ARBA" id="ARBA00004141"/>
    </source>
</evidence>
<feature type="transmembrane region" description="Helical" evidence="13">
    <location>
        <begin position="121"/>
        <end position="142"/>
    </location>
</feature>
<feature type="transmembrane region" description="Helical" evidence="13">
    <location>
        <begin position="83"/>
        <end position="101"/>
    </location>
</feature>
<dbReference type="AlphaFoldDB" id="A0A1Y1X121"/>
<feature type="domain" description="Ion transport" evidence="14">
    <location>
        <begin position="58"/>
        <end position="267"/>
    </location>
</feature>
<dbReference type="Proteomes" id="UP000193944">
    <property type="component" value="Unassembled WGS sequence"/>
</dbReference>
<accession>A0A1Y1X121</accession>
<reference evidence="15 16" key="1">
    <citation type="submission" date="2016-08" db="EMBL/GenBank/DDBJ databases">
        <title>A Parts List for Fungal Cellulosomes Revealed by Comparative Genomics.</title>
        <authorList>
            <consortium name="DOE Joint Genome Institute"/>
            <person name="Haitjema C.H."/>
            <person name="Gilmore S.P."/>
            <person name="Henske J.K."/>
            <person name="Solomon K.V."/>
            <person name="De Groot R."/>
            <person name="Kuo A."/>
            <person name="Mondo S.J."/>
            <person name="Salamov A.A."/>
            <person name="Labutti K."/>
            <person name="Zhao Z."/>
            <person name="Chiniquy J."/>
            <person name="Barry K."/>
            <person name="Brewer H.M."/>
            <person name="Purvine S.O."/>
            <person name="Wright A.T."/>
            <person name="Boxma B."/>
            <person name="Van Alen T."/>
            <person name="Hackstein J.H."/>
            <person name="Baker S.E."/>
            <person name="Grigoriev I.V."/>
            <person name="O'Malley M.A."/>
        </authorList>
    </citation>
    <scope>NUCLEOTIDE SEQUENCE [LARGE SCALE GENOMIC DNA]</scope>
    <source>
        <strain evidence="15 16">S4</strain>
    </source>
</reference>
<feature type="transmembrane region" description="Helical" evidence="13">
    <location>
        <begin position="186"/>
        <end position="207"/>
    </location>
</feature>
<dbReference type="EMBL" id="MCFG01000180">
    <property type="protein sequence ID" value="ORX79298.1"/>
    <property type="molecule type" value="Genomic_DNA"/>
</dbReference>
<dbReference type="PANTHER" id="PTHR11537">
    <property type="entry name" value="VOLTAGE-GATED POTASSIUM CHANNEL"/>
    <property type="match status" value="1"/>
</dbReference>
<gene>
    <name evidence="15" type="ORF">BCR32DRAFT_281530</name>
</gene>
<evidence type="ECO:0000256" key="12">
    <source>
        <dbReference type="SAM" id="MobiDB-lite"/>
    </source>
</evidence>
<dbReference type="InterPro" id="IPR005821">
    <property type="entry name" value="Ion_trans_dom"/>
</dbReference>
<keyword evidence="3" id="KW-0633">Potassium transport</keyword>
<dbReference type="Gene3D" id="1.20.120.350">
    <property type="entry name" value="Voltage-gated potassium channels. Chain C"/>
    <property type="match status" value="1"/>
</dbReference>
<dbReference type="GO" id="GO:0005249">
    <property type="term" value="F:voltage-gated potassium channel activity"/>
    <property type="evidence" value="ECO:0007669"/>
    <property type="project" value="InterPro"/>
</dbReference>
<keyword evidence="9" id="KW-0406">Ion transport</keyword>
<keyword evidence="5" id="KW-0631">Potassium channel</keyword>
<evidence type="ECO:0000259" key="14">
    <source>
        <dbReference type="Pfam" id="PF00520"/>
    </source>
</evidence>
<evidence type="ECO:0000256" key="2">
    <source>
        <dbReference type="ARBA" id="ARBA00022448"/>
    </source>
</evidence>
<evidence type="ECO:0000256" key="4">
    <source>
        <dbReference type="ARBA" id="ARBA00022692"/>
    </source>
</evidence>
<reference evidence="15 16" key="2">
    <citation type="submission" date="2016-08" db="EMBL/GenBank/DDBJ databases">
        <title>Pervasive Adenine N6-methylation of Active Genes in Fungi.</title>
        <authorList>
            <consortium name="DOE Joint Genome Institute"/>
            <person name="Mondo S.J."/>
            <person name="Dannebaum R.O."/>
            <person name="Kuo R.C."/>
            <person name="Labutti K."/>
            <person name="Haridas S."/>
            <person name="Kuo A."/>
            <person name="Salamov A."/>
            <person name="Ahrendt S.R."/>
            <person name="Lipzen A."/>
            <person name="Sullivan W."/>
            <person name="Andreopoulos W.B."/>
            <person name="Clum A."/>
            <person name="Lindquist E."/>
            <person name="Daum C."/>
            <person name="Ramamoorthy G.K."/>
            <person name="Gryganskyi A."/>
            <person name="Culley D."/>
            <person name="Magnuson J.K."/>
            <person name="James T.Y."/>
            <person name="O'Malley M.A."/>
            <person name="Stajich J.E."/>
            <person name="Spatafora J.W."/>
            <person name="Visel A."/>
            <person name="Grigoriev I.V."/>
        </authorList>
    </citation>
    <scope>NUCLEOTIDE SEQUENCE [LARGE SCALE GENOMIC DNA]</scope>
    <source>
        <strain evidence="15 16">S4</strain>
    </source>
</reference>
<evidence type="ECO:0000256" key="5">
    <source>
        <dbReference type="ARBA" id="ARBA00022826"/>
    </source>
</evidence>
<evidence type="ECO:0000256" key="7">
    <source>
        <dbReference type="ARBA" id="ARBA00022958"/>
    </source>
</evidence>
<keyword evidence="6" id="KW-0851">Voltage-gated channel</keyword>
<evidence type="ECO:0000256" key="9">
    <source>
        <dbReference type="ARBA" id="ARBA00023065"/>
    </source>
</evidence>
<sequence>MDNNKENDAVIISIKDDDDDGNNKKTSNDNDYRSNSKGIRKRLFEIIEVAEAGDIVSSIYDFYMITAIVVSLVPLGFKGDYTVFIYTDIVAVSIFILDYILRMITADYKMNKKSILSFIKYPFTFWAIIDLLSILPSITIIYDGLKLLRIFNLIKTLRIIRAFKAFRYSRSVTLIADVIKTSSSPLSAVATLAIGYILMSALIIFNIEPDTFENFFFAIYWATVSLTTVGYGDIYPLSNEGKAISMISSLFGVALIALPAGIITAGYMDSLTSFLEEKKEKAQLKNIVSKSNNELLESETV</sequence>
<evidence type="ECO:0000256" key="11">
    <source>
        <dbReference type="ARBA" id="ARBA00023303"/>
    </source>
</evidence>
<evidence type="ECO:0000256" key="8">
    <source>
        <dbReference type="ARBA" id="ARBA00022989"/>
    </source>
</evidence>
<feature type="region of interest" description="Disordered" evidence="12">
    <location>
        <begin position="12"/>
        <end position="32"/>
    </location>
</feature>
<feature type="transmembrane region" description="Helical" evidence="13">
    <location>
        <begin position="60"/>
        <end position="77"/>
    </location>
</feature>
<dbReference type="PANTHER" id="PTHR11537:SF254">
    <property type="entry name" value="POTASSIUM VOLTAGE-GATED CHANNEL PROTEIN SHAB"/>
    <property type="match status" value="1"/>
</dbReference>
<dbReference type="InterPro" id="IPR028325">
    <property type="entry name" value="VG_K_chnl"/>
</dbReference>
<keyword evidence="11 15" id="KW-0407">Ion channel</keyword>
<keyword evidence="16" id="KW-1185">Reference proteome</keyword>
<keyword evidence="2" id="KW-0813">Transport</keyword>
<feature type="transmembrane region" description="Helical" evidence="13">
    <location>
        <begin position="244"/>
        <end position="268"/>
    </location>
</feature>
<keyword evidence="4 13" id="KW-0812">Transmembrane</keyword>
<dbReference type="Gene3D" id="1.10.287.70">
    <property type="match status" value="1"/>
</dbReference>
<feature type="compositionally biased region" description="Basic and acidic residues" evidence="12">
    <location>
        <begin position="21"/>
        <end position="32"/>
    </location>
</feature>
<keyword evidence="7" id="KW-0630">Potassium</keyword>
<evidence type="ECO:0000313" key="16">
    <source>
        <dbReference type="Proteomes" id="UP000193944"/>
    </source>
</evidence>
<dbReference type="Pfam" id="PF00520">
    <property type="entry name" value="Ion_trans"/>
    <property type="match status" value="1"/>
</dbReference>
<proteinExistence type="predicted"/>